<name>A0A4Y8LJI6_9BACL</name>
<evidence type="ECO:0000256" key="1">
    <source>
        <dbReference type="ARBA" id="ARBA00006525"/>
    </source>
</evidence>
<feature type="domain" description="Smf/DprA SLOG" evidence="2">
    <location>
        <begin position="78"/>
        <end position="285"/>
    </location>
</feature>
<evidence type="ECO:0000259" key="2">
    <source>
        <dbReference type="Pfam" id="PF02481"/>
    </source>
</evidence>
<dbReference type="InterPro" id="IPR003488">
    <property type="entry name" value="DprA"/>
</dbReference>
<dbReference type="RefSeq" id="WP_134379448.1">
    <property type="nucleotide sequence ID" value="NZ_SORX01000002.1"/>
</dbReference>
<sequence length="288" mass="32249">MSDSQFKEKLLYLHYMNVLSNKQLLLWLQADPALERPLSNPPVSVKLTPHQSQKISSCLFSATYKEIESHLTQSRTSFITIFDELYPERLREIYDPPVILYSRGNINLLNNTNQLAVIGSRNADSYTERTLECILPGLMRRGVGIVSGMAKGADGIAHSLALGAETIGIIGSGFHYQYPRCNHDLYEAMIKKQLLLSEYPPYIKPQKFHFPMRNRIIAGISRGLLVTQAAIKSGTMITVDRALEEGRDVFAVPGPIFNILSEGTNSLINQGAKLTVSALDIIDEWRIK</sequence>
<proteinExistence type="inferred from homology"/>
<dbReference type="InterPro" id="IPR057666">
    <property type="entry name" value="DrpA_SLOG"/>
</dbReference>
<dbReference type="PANTHER" id="PTHR43022:SF1">
    <property type="entry name" value="PROTEIN SMF"/>
    <property type="match status" value="1"/>
</dbReference>
<gene>
    <name evidence="3" type="primary">dprA</name>
    <name evidence="3" type="ORF">E2626_02785</name>
</gene>
<protein>
    <submittedName>
        <fullName evidence="3">DNA-protecting protein DprA</fullName>
    </submittedName>
</protein>
<comment type="caution">
    <text evidence="3">The sequence shown here is derived from an EMBL/GenBank/DDBJ whole genome shotgun (WGS) entry which is preliminary data.</text>
</comment>
<dbReference type="OrthoDB" id="9785707at2"/>
<evidence type="ECO:0000313" key="3">
    <source>
        <dbReference type="EMBL" id="TFE02745.1"/>
    </source>
</evidence>
<organism evidence="3 4">
    <name type="scientific">Jeotgalibacillus salarius</name>
    <dbReference type="NCBI Taxonomy" id="546023"/>
    <lineage>
        <taxon>Bacteria</taxon>
        <taxon>Bacillati</taxon>
        <taxon>Bacillota</taxon>
        <taxon>Bacilli</taxon>
        <taxon>Bacillales</taxon>
        <taxon>Caryophanaceae</taxon>
        <taxon>Jeotgalibacillus</taxon>
    </lineage>
</organism>
<dbReference type="NCBIfam" id="TIGR00732">
    <property type="entry name" value="dprA"/>
    <property type="match status" value="1"/>
</dbReference>
<dbReference type="Proteomes" id="UP000297776">
    <property type="component" value="Unassembled WGS sequence"/>
</dbReference>
<evidence type="ECO:0000313" key="4">
    <source>
        <dbReference type="Proteomes" id="UP000297776"/>
    </source>
</evidence>
<dbReference type="Gene3D" id="3.40.50.450">
    <property type="match status" value="1"/>
</dbReference>
<dbReference type="PANTHER" id="PTHR43022">
    <property type="entry name" value="PROTEIN SMF"/>
    <property type="match status" value="1"/>
</dbReference>
<dbReference type="EMBL" id="SORX01000002">
    <property type="protein sequence ID" value="TFE02745.1"/>
    <property type="molecule type" value="Genomic_DNA"/>
</dbReference>
<keyword evidence="4" id="KW-1185">Reference proteome</keyword>
<reference evidence="3 4" key="1">
    <citation type="submission" date="2019-03" db="EMBL/GenBank/DDBJ databases">
        <authorList>
            <person name="Yang Y."/>
        </authorList>
    </citation>
    <scope>NUCLEOTIDE SEQUENCE [LARGE SCALE GENOMIC DNA]</scope>
    <source>
        <strain evidence="3 4">ASL-1</strain>
    </source>
</reference>
<dbReference type="Pfam" id="PF02481">
    <property type="entry name" value="DNA_processg_A"/>
    <property type="match status" value="1"/>
</dbReference>
<dbReference type="AlphaFoldDB" id="A0A4Y8LJI6"/>
<accession>A0A4Y8LJI6</accession>
<dbReference type="SUPFAM" id="SSF102405">
    <property type="entry name" value="MCP/YpsA-like"/>
    <property type="match status" value="1"/>
</dbReference>
<comment type="similarity">
    <text evidence="1">Belongs to the DprA/Smf family.</text>
</comment>
<dbReference type="GO" id="GO:0009294">
    <property type="term" value="P:DNA-mediated transformation"/>
    <property type="evidence" value="ECO:0007669"/>
    <property type="project" value="InterPro"/>
</dbReference>